<dbReference type="PANTHER" id="PTHR33744">
    <property type="entry name" value="CARBOHYDRATE DIACID REGULATOR"/>
    <property type="match status" value="1"/>
</dbReference>
<comment type="caution">
    <text evidence="2">The sequence shown here is derived from an EMBL/GenBank/DDBJ whole genome shotgun (WGS) entry which is preliminary data.</text>
</comment>
<dbReference type="Gene3D" id="1.10.10.2840">
    <property type="entry name" value="PucR C-terminal helix-turn-helix domain"/>
    <property type="match status" value="1"/>
</dbReference>
<dbReference type="Pfam" id="PF13556">
    <property type="entry name" value="HTH_30"/>
    <property type="match status" value="1"/>
</dbReference>
<name>A0A2G3PS15_WILMA</name>
<proteinExistence type="predicted"/>
<dbReference type="InterPro" id="IPR025736">
    <property type="entry name" value="PucR_C-HTH_dom"/>
</dbReference>
<dbReference type="PANTHER" id="PTHR33744:SF17">
    <property type="entry name" value="CONSERVED PROTEIN"/>
    <property type="match status" value="1"/>
</dbReference>
<feature type="domain" description="PucR C-terminal helix-turn-helix" evidence="1">
    <location>
        <begin position="476"/>
        <end position="534"/>
    </location>
</feature>
<sequence length="534" mass="56132">MADTDGRGAVTLGRLLLALDGTLVTLVEAPEGLDRPVTAASLLDADDLHLGVGRGARAAELALLVGVVPAQVMAWMASLGHQTPTAILLKAPDAEVTRRAVSAGIAVVAVDPHARWERIYNLIGRVLDHARAESPESMASGTAGDLFALAQAVADRTGGLVSIEDAGSHVLAYSSSDEQADALRRLSILGREGPPEMLDWLRQWGVFTALRAGADVVSVAARDDLGLRPRIAVGIRTPRGSEYLGTLWLQQGKSELSPDSGDVITGAAAVAARIISHSAAVPSVHAEQVQRLLGLRGDTVDIPYLADALNIPRSGPATVVGLARRFPAQVPTDSVAAYLPSVTLHASAFRPDSVTAAVGERVYVILPDTDGGASTVRWVQSTVAAADRRFAMQIRGVIADSPAGLAAVPGLRTEIDRVLDAASREGALIDVVTTVAESRTGVLLGEIVGLLADNPDLVDPRVGRLRDYDRTHGSDLVASVRAYLDAFGDVRTAAATMHVHPNTLRYRVRRAQELTGLDLGDQASRLVVSLALRV</sequence>
<dbReference type="InterPro" id="IPR042070">
    <property type="entry name" value="PucR_C-HTH_sf"/>
</dbReference>
<dbReference type="EMBL" id="PEBD01000004">
    <property type="protein sequence ID" value="PHV68551.1"/>
    <property type="molecule type" value="Genomic_DNA"/>
</dbReference>
<accession>A0A2G3PS15</accession>
<reference evidence="2 3" key="1">
    <citation type="submission" date="2017-10" db="EMBL/GenBank/DDBJ databases">
        <title>The draft genome sequence of Williamsia sp. BULT 1.1 isolated from the semi-arid grassland soils from South Africa.</title>
        <authorList>
            <person name="Kabwe M.H."/>
            <person name="Govender N."/>
            <person name="Mutseka Lunga P."/>
            <person name="Vikram S."/>
            <person name="Makhalanyane T.P."/>
        </authorList>
    </citation>
    <scope>NUCLEOTIDE SEQUENCE [LARGE SCALE GENOMIC DNA]</scope>
    <source>
        <strain evidence="2 3">BULT 1.1</strain>
    </source>
</reference>
<evidence type="ECO:0000313" key="3">
    <source>
        <dbReference type="Proteomes" id="UP000225108"/>
    </source>
</evidence>
<dbReference type="AlphaFoldDB" id="A0A2G3PS15"/>
<evidence type="ECO:0000259" key="1">
    <source>
        <dbReference type="Pfam" id="PF13556"/>
    </source>
</evidence>
<gene>
    <name evidence="2" type="ORF">CSW57_04935</name>
</gene>
<dbReference type="InterPro" id="IPR051448">
    <property type="entry name" value="CdaR-like_regulators"/>
</dbReference>
<dbReference type="Proteomes" id="UP000225108">
    <property type="component" value="Unassembled WGS sequence"/>
</dbReference>
<evidence type="ECO:0000313" key="2">
    <source>
        <dbReference type="EMBL" id="PHV68551.1"/>
    </source>
</evidence>
<dbReference type="RefSeq" id="WP_099381673.1">
    <property type="nucleotide sequence ID" value="NZ_PEBD01000004.1"/>
</dbReference>
<protein>
    <submittedName>
        <fullName evidence="2">Polyketide synthase regulator</fullName>
    </submittedName>
</protein>
<organism evidence="2 3">
    <name type="scientific">Williamsia marianensis</name>
    <dbReference type="NCBI Taxonomy" id="85044"/>
    <lineage>
        <taxon>Bacteria</taxon>
        <taxon>Bacillati</taxon>
        <taxon>Actinomycetota</taxon>
        <taxon>Actinomycetes</taxon>
        <taxon>Mycobacteriales</taxon>
        <taxon>Nocardiaceae</taxon>
        <taxon>Williamsia</taxon>
    </lineage>
</organism>